<proteinExistence type="predicted"/>
<dbReference type="Gene3D" id="3.30.1460.30">
    <property type="entry name" value="YgaC/TfoX-N like chaperone"/>
    <property type="match status" value="1"/>
</dbReference>
<dbReference type="Proteomes" id="UP000484015">
    <property type="component" value="Unassembled WGS sequence"/>
</dbReference>
<reference evidence="1 2" key="1">
    <citation type="submission" date="2019-11" db="EMBL/GenBank/DDBJ databases">
        <title>Type strains purchased from KCTC, JCM and DSMZ.</title>
        <authorList>
            <person name="Lu H."/>
        </authorList>
    </citation>
    <scope>NUCLEOTIDE SEQUENCE [LARGE SCALE GENOMIC DNA]</scope>
    <source>
        <strain evidence="1 2">KCTC 42409</strain>
    </source>
</reference>
<evidence type="ECO:0000313" key="1">
    <source>
        <dbReference type="EMBL" id="MTW02896.1"/>
    </source>
</evidence>
<protein>
    <submittedName>
        <fullName evidence="1">Uncharacterized protein</fullName>
    </submittedName>
</protein>
<dbReference type="AlphaFoldDB" id="A0A6L6Q078"/>
<dbReference type="SUPFAM" id="SSF159894">
    <property type="entry name" value="YgaC/TfoX-N like"/>
    <property type="match status" value="1"/>
</dbReference>
<keyword evidence="2" id="KW-1185">Reference proteome</keyword>
<organism evidence="1 2">
    <name type="scientific">Pseudoduganella ginsengisoli</name>
    <dbReference type="NCBI Taxonomy" id="1462440"/>
    <lineage>
        <taxon>Bacteria</taxon>
        <taxon>Pseudomonadati</taxon>
        <taxon>Pseudomonadota</taxon>
        <taxon>Betaproteobacteria</taxon>
        <taxon>Burkholderiales</taxon>
        <taxon>Oxalobacteraceae</taxon>
        <taxon>Telluria group</taxon>
        <taxon>Pseudoduganella</taxon>
    </lineage>
</organism>
<gene>
    <name evidence="1" type="ORF">GM668_12460</name>
</gene>
<name>A0A6L6Q078_9BURK</name>
<accession>A0A6L6Q078</accession>
<dbReference type="OrthoDB" id="8779526at2"/>
<evidence type="ECO:0000313" key="2">
    <source>
        <dbReference type="Proteomes" id="UP000484015"/>
    </source>
</evidence>
<comment type="caution">
    <text evidence="1">The sequence shown here is derived from an EMBL/GenBank/DDBJ whole genome shotgun (WGS) entry which is preliminary data.</text>
</comment>
<dbReference type="EMBL" id="WNLA01000006">
    <property type="protein sequence ID" value="MTW02896.1"/>
    <property type="molecule type" value="Genomic_DNA"/>
</dbReference>
<sequence>MRMNGILLKGSEMSEQQSAWQQQFSMVAEALSGEPGVSVGQRGKKGFGSSALQVNGKIFAMVSSADEFVVKLPRKRVDELVAAGSGQQFDPGHGRLMKEWLAVHQAAAKDSLQLAREALHFVGAQR</sequence>